<evidence type="ECO:0000256" key="1">
    <source>
        <dbReference type="ARBA" id="ARBA00022857"/>
    </source>
</evidence>
<dbReference type="PATRIC" id="fig|1156913.3.peg.6389"/>
<evidence type="ECO:0000313" key="3">
    <source>
        <dbReference type="EMBL" id="AGM08846.1"/>
    </source>
</evidence>
<dbReference type="InterPro" id="IPR013154">
    <property type="entry name" value="ADH-like_N"/>
</dbReference>
<dbReference type="PANTHER" id="PTHR44154">
    <property type="entry name" value="QUINONE OXIDOREDUCTASE"/>
    <property type="match status" value="1"/>
</dbReference>
<reference evidence="3 4" key="1">
    <citation type="journal article" date="2013" name="BMC Genomics">
        <title>ContigScape: a Cytoscape plugin facilitating microbial genome gap closing.</title>
        <authorList>
            <person name="Tang B."/>
            <person name="Wang Q."/>
            <person name="Yang M."/>
            <person name="Xie F."/>
            <person name="Zhu Y."/>
            <person name="Zhuo Y."/>
            <person name="Wang S."/>
            <person name="Gao H."/>
            <person name="Ding X."/>
            <person name="Zhang L."/>
            <person name="Zhao G."/>
            <person name="Zheng H."/>
        </authorList>
    </citation>
    <scope>NUCLEOTIDE SEQUENCE [LARGE SCALE GENOMIC DNA]</scope>
    <source>
        <strain evidence="3 4">HCCB10007</strain>
    </source>
</reference>
<dbReference type="CDD" id="cd05289">
    <property type="entry name" value="MDR_like_2"/>
    <property type="match status" value="1"/>
</dbReference>
<dbReference type="Gene3D" id="3.40.50.720">
    <property type="entry name" value="NAD(P)-binding Rossmann-like Domain"/>
    <property type="match status" value="1"/>
</dbReference>
<dbReference type="SUPFAM" id="SSF50129">
    <property type="entry name" value="GroES-like"/>
    <property type="match status" value="1"/>
</dbReference>
<dbReference type="HOGENOM" id="CLU_026673_3_3_11"/>
<dbReference type="Pfam" id="PF08240">
    <property type="entry name" value="ADH_N"/>
    <property type="match status" value="1"/>
</dbReference>
<dbReference type="Gene3D" id="3.90.180.10">
    <property type="entry name" value="Medium-chain alcohol dehydrogenases, catalytic domain"/>
    <property type="match status" value="1"/>
</dbReference>
<dbReference type="InterPro" id="IPR020843">
    <property type="entry name" value="ER"/>
</dbReference>
<dbReference type="AlphaFoldDB" id="R4T954"/>
<organism evidence="3 4">
    <name type="scientific">Amycolatopsis keratiniphila</name>
    <dbReference type="NCBI Taxonomy" id="129921"/>
    <lineage>
        <taxon>Bacteria</taxon>
        <taxon>Bacillati</taxon>
        <taxon>Actinomycetota</taxon>
        <taxon>Actinomycetes</taxon>
        <taxon>Pseudonocardiales</taxon>
        <taxon>Pseudonocardiaceae</taxon>
        <taxon>Amycolatopsis</taxon>
        <taxon>Amycolatopsis japonica group</taxon>
    </lineage>
</organism>
<dbReference type="Proteomes" id="UP000013968">
    <property type="component" value="Chromosome"/>
</dbReference>
<dbReference type="Pfam" id="PF00107">
    <property type="entry name" value="ADH_zinc_N"/>
    <property type="match status" value="1"/>
</dbReference>
<evidence type="ECO:0000259" key="2">
    <source>
        <dbReference type="SMART" id="SM00829"/>
    </source>
</evidence>
<dbReference type="SUPFAM" id="SSF51735">
    <property type="entry name" value="NAD(P)-binding Rossmann-fold domains"/>
    <property type="match status" value="1"/>
</dbReference>
<dbReference type="PANTHER" id="PTHR44154:SF1">
    <property type="entry name" value="QUINONE OXIDOREDUCTASE"/>
    <property type="match status" value="1"/>
</dbReference>
<accession>R4T954</accession>
<keyword evidence="1" id="KW-0521">NADP</keyword>
<dbReference type="SMART" id="SM00829">
    <property type="entry name" value="PKS_ER"/>
    <property type="match status" value="1"/>
</dbReference>
<dbReference type="InterPro" id="IPR013149">
    <property type="entry name" value="ADH-like_C"/>
</dbReference>
<dbReference type="InterPro" id="IPR011032">
    <property type="entry name" value="GroES-like_sf"/>
</dbReference>
<name>R4T954_9PSEU</name>
<dbReference type="GO" id="GO:0016491">
    <property type="term" value="F:oxidoreductase activity"/>
    <property type="evidence" value="ECO:0007669"/>
    <property type="project" value="InterPro"/>
</dbReference>
<dbReference type="InterPro" id="IPR036291">
    <property type="entry name" value="NAD(P)-bd_dom_sf"/>
</dbReference>
<sequence length="298" mass="30311">MNMRAITITQYGEPDVLRLDEAPLPEPGPGQVRVAVKAAGVNPIDWKIRSGAMAEVRPVDFPHILGLELAGVVDAVGEGAGFAVGDEVFGWSETGTYAEYALASTVIRKPAGLSWAEAAALPIAGETALRVLGELEVKPGETVVIHGASGQVGRIATQAAVALGATVVGLAGASSLDEVKELGAVPVQYGDGWVSRVRSVAPDGVDAVFDAAGFGVLGDSVELLGSPDRLITIADPAAYAQGLKFSAGGAETQAVLEDLVARGLKLKLGSSYALADAASAHRESATGHAGGKITLVLE</sequence>
<protein>
    <submittedName>
        <fullName evidence="3">NADPH:quinone reductase and related Zn-dependent oxidoreductase</fullName>
    </submittedName>
</protein>
<gene>
    <name evidence="3" type="primary">qor</name>
    <name evidence="3" type="ORF">AORI_6263</name>
</gene>
<dbReference type="EMBL" id="CP003410">
    <property type="protein sequence ID" value="AGM08846.1"/>
    <property type="molecule type" value="Genomic_DNA"/>
</dbReference>
<proteinExistence type="predicted"/>
<dbReference type="KEGG" id="aoi:AORI_6263"/>
<dbReference type="InterPro" id="IPR051603">
    <property type="entry name" value="Zinc-ADH_QOR/CCCR"/>
</dbReference>
<keyword evidence="4" id="KW-1185">Reference proteome</keyword>
<evidence type="ECO:0000313" key="4">
    <source>
        <dbReference type="Proteomes" id="UP000013968"/>
    </source>
</evidence>
<feature type="domain" description="Enoyl reductase (ER)" evidence="2">
    <location>
        <begin position="12"/>
        <end position="295"/>
    </location>
</feature>